<dbReference type="PROSITE" id="PS01031">
    <property type="entry name" value="SHSP"/>
    <property type="match status" value="1"/>
</dbReference>
<dbReference type="EMBL" id="BAABBA010000008">
    <property type="protein sequence ID" value="GAA4287531.1"/>
    <property type="molecule type" value="Genomic_DNA"/>
</dbReference>
<comment type="caution">
    <text evidence="5">The sequence shown here is derived from an EMBL/GenBank/DDBJ whole genome shotgun (WGS) entry which is preliminary data.</text>
</comment>
<evidence type="ECO:0000256" key="2">
    <source>
        <dbReference type="RuleBase" id="RU003616"/>
    </source>
</evidence>
<dbReference type="InterPro" id="IPR031107">
    <property type="entry name" value="Small_HSP"/>
</dbReference>
<dbReference type="RefSeq" id="WP_345040306.1">
    <property type="nucleotide sequence ID" value="NZ_BAABBA010000008.1"/>
</dbReference>
<feature type="domain" description="SHSP" evidence="4">
    <location>
        <begin position="71"/>
        <end position="187"/>
    </location>
</feature>
<dbReference type="SUPFAM" id="SSF49764">
    <property type="entry name" value="HSP20-like chaperones"/>
    <property type="match status" value="1"/>
</dbReference>
<evidence type="ECO:0000259" key="4">
    <source>
        <dbReference type="PROSITE" id="PS01031"/>
    </source>
</evidence>
<proteinExistence type="inferred from homology"/>
<reference evidence="6" key="1">
    <citation type="journal article" date="2019" name="Int. J. Syst. Evol. Microbiol.">
        <title>The Global Catalogue of Microorganisms (GCM) 10K type strain sequencing project: providing services to taxonomists for standard genome sequencing and annotation.</title>
        <authorList>
            <consortium name="The Broad Institute Genomics Platform"/>
            <consortium name="The Broad Institute Genome Sequencing Center for Infectious Disease"/>
            <person name="Wu L."/>
            <person name="Ma J."/>
        </authorList>
    </citation>
    <scope>NUCLEOTIDE SEQUENCE [LARGE SCALE GENOMIC DNA]</scope>
    <source>
        <strain evidence="6">JCM 17459</strain>
    </source>
</reference>
<dbReference type="PANTHER" id="PTHR11527">
    <property type="entry name" value="HEAT-SHOCK PROTEIN 20 FAMILY MEMBER"/>
    <property type="match status" value="1"/>
</dbReference>
<gene>
    <name evidence="5" type="primary">hspX</name>
    <name evidence="5" type="ORF">GCM10022262_18900</name>
</gene>
<sequence>MTTQPNDPMQSGSQSSQSPYQSQAGSQQRSESESQSEAQPSSVPARRSPRDLAEHLWDAFPFGDMPWPFREAGRAGTTPMRLEEFREGDQLVVRAELPGVDPDKDLDVTVDEGVLTISAQRQERSEQKQAHGYRSEFRYGRFERQIRLPKGADTDAISASYRDGVLELRLPVPAETPPARKIDIRRS</sequence>
<dbReference type="Pfam" id="PF00011">
    <property type="entry name" value="HSP20"/>
    <property type="match status" value="1"/>
</dbReference>
<feature type="compositionally biased region" description="Low complexity" evidence="3">
    <location>
        <begin position="10"/>
        <end position="42"/>
    </location>
</feature>
<comment type="similarity">
    <text evidence="1 2">Belongs to the small heat shock protein (HSP20) family.</text>
</comment>
<evidence type="ECO:0000313" key="5">
    <source>
        <dbReference type="EMBL" id="GAA4287531.1"/>
    </source>
</evidence>
<dbReference type="Gene3D" id="2.60.40.790">
    <property type="match status" value="1"/>
</dbReference>
<dbReference type="Proteomes" id="UP001499841">
    <property type="component" value="Unassembled WGS sequence"/>
</dbReference>
<dbReference type="InterPro" id="IPR008978">
    <property type="entry name" value="HSP20-like_chaperone"/>
</dbReference>
<keyword evidence="6" id="KW-1185">Reference proteome</keyword>
<dbReference type="InterPro" id="IPR002068">
    <property type="entry name" value="A-crystallin/Hsp20_dom"/>
</dbReference>
<feature type="region of interest" description="Disordered" evidence="3">
    <location>
        <begin position="1"/>
        <end position="50"/>
    </location>
</feature>
<name>A0ABP8EU73_9MICO</name>
<evidence type="ECO:0000313" key="6">
    <source>
        <dbReference type="Proteomes" id="UP001499841"/>
    </source>
</evidence>
<protein>
    <submittedName>
        <fullName evidence="5">Alpha-crystallin HspX</fullName>
    </submittedName>
</protein>
<evidence type="ECO:0000256" key="1">
    <source>
        <dbReference type="PROSITE-ProRule" id="PRU00285"/>
    </source>
</evidence>
<evidence type="ECO:0000256" key="3">
    <source>
        <dbReference type="SAM" id="MobiDB-lite"/>
    </source>
</evidence>
<dbReference type="CDD" id="cd06464">
    <property type="entry name" value="ACD_sHsps-like"/>
    <property type="match status" value="1"/>
</dbReference>
<organism evidence="5 6">
    <name type="scientific">Georgenia daeguensis</name>
    <dbReference type="NCBI Taxonomy" id="908355"/>
    <lineage>
        <taxon>Bacteria</taxon>
        <taxon>Bacillati</taxon>
        <taxon>Actinomycetota</taxon>
        <taxon>Actinomycetes</taxon>
        <taxon>Micrococcales</taxon>
        <taxon>Bogoriellaceae</taxon>
        <taxon>Georgenia</taxon>
    </lineage>
</organism>
<accession>A0ABP8EU73</accession>